<keyword evidence="2" id="KW-0805">Transcription regulation</keyword>
<dbReference type="PROSITE" id="PS50888">
    <property type="entry name" value="BHLH"/>
    <property type="match status" value="1"/>
</dbReference>
<evidence type="ECO:0000256" key="5">
    <source>
        <dbReference type="SAM" id="Coils"/>
    </source>
</evidence>
<feature type="compositionally biased region" description="Polar residues" evidence="6">
    <location>
        <begin position="293"/>
        <end position="305"/>
    </location>
</feature>
<dbReference type="EMBL" id="AP019297">
    <property type="protein sequence ID" value="BBG94071.1"/>
    <property type="molecule type" value="Genomic_DNA"/>
</dbReference>
<evidence type="ECO:0000259" key="7">
    <source>
        <dbReference type="PROSITE" id="PS50888"/>
    </source>
</evidence>
<evidence type="ECO:0000256" key="2">
    <source>
        <dbReference type="ARBA" id="ARBA00023015"/>
    </source>
</evidence>
<accession>A0A4Y1QQF3</accession>
<evidence type="ECO:0000256" key="4">
    <source>
        <dbReference type="ARBA" id="ARBA00023242"/>
    </source>
</evidence>
<dbReference type="GO" id="GO:0046983">
    <property type="term" value="F:protein dimerization activity"/>
    <property type="evidence" value="ECO:0007669"/>
    <property type="project" value="InterPro"/>
</dbReference>
<evidence type="ECO:0000313" key="8">
    <source>
        <dbReference type="EMBL" id="BBG94071.1"/>
    </source>
</evidence>
<dbReference type="InterPro" id="IPR011598">
    <property type="entry name" value="bHLH_dom"/>
</dbReference>
<sequence>MTAFNSIGAFEPFDGRFSWTHSLSIAKGDKSMRNLEGVAESLRPLVESKQWDYCVVWKLGDDPSRFIEMMGCCCGGGYEYDCVNVKEEEGEPHSAKLCRDGFLKHPIRTKACEALAQLPSSMPLYSGIHTEVIISAQPRWLSGHVNASSSNPSQSHDFVGTRVLIPVLSDLIELFSTKNIPENQKMLELFMAPFNNSLKQEPMATHDYVNVNLNASASLNEFHVDPLPEECPEKLLPSLNLANFIPRPQVFPSSASQTTSCPILEGSSSGSNPSSEHPLLSSRSRKSKHGDNLLQQQAGLASGSGSVVEKHKAKVTRKTGSGQYQSKNLFAERNRRSRIKDGHFALRALVPKISKMDIPAIIGDAVEYIEELKKKVKELEDELREIEEEEDLTKNKADVKILASDMRKEGSICLISTEHKQGSSSFVQKSPTAVRVQVEVNQIGKRDCLIKLFYEQSRGGFASLMENMDSLGLQVVDANVTTFDGNVLNILKVQLCLPGVPLNPFSPPRVVKARVSDSSLESGRVHTLWGPDISLVVKSVLDISYSELPSLPNAVLLNLTMSSLYCPESYAVLCPTFTPLHRSDNSPSQSNALTT</sequence>
<dbReference type="Pfam" id="PF00010">
    <property type="entry name" value="HLH"/>
    <property type="match status" value="1"/>
</dbReference>
<dbReference type="SMART" id="SM00353">
    <property type="entry name" value="HLH"/>
    <property type="match status" value="1"/>
</dbReference>
<dbReference type="Pfam" id="PF14215">
    <property type="entry name" value="bHLH-MYC_N"/>
    <property type="match status" value="1"/>
</dbReference>
<dbReference type="PANTHER" id="PTHR31945:SF63">
    <property type="entry name" value="TRANSCRIPTION FACTOR BHLH90"/>
    <property type="match status" value="1"/>
</dbReference>
<feature type="domain" description="BHLH" evidence="7">
    <location>
        <begin position="323"/>
        <end position="372"/>
    </location>
</feature>
<keyword evidence="3" id="KW-0804">Transcription</keyword>
<dbReference type="InterPro" id="IPR036638">
    <property type="entry name" value="HLH_DNA-bd_sf"/>
</dbReference>
<reference evidence="8" key="1">
    <citation type="journal article" date="2019" name="Science">
        <title>Mutation of a bHLH transcription factor allowed almond domestication.</title>
        <authorList>
            <person name="Sanchez-Perez R."/>
            <person name="Pavan S."/>
            <person name="Mazzeo R."/>
            <person name="Moldovan C."/>
            <person name="Aiese Cigliano R."/>
            <person name="Del Cueto J."/>
            <person name="Ricciardi F."/>
            <person name="Lotti C."/>
            <person name="Ricciardi L."/>
            <person name="Dicenta F."/>
            <person name="Lopez-Marques R.L."/>
            <person name="Lindberg Moller B."/>
        </authorList>
    </citation>
    <scope>NUCLEOTIDE SEQUENCE</scope>
</reference>
<keyword evidence="8" id="KW-0238">DNA-binding</keyword>
<dbReference type="Gene3D" id="4.10.280.10">
    <property type="entry name" value="Helix-loop-helix DNA-binding domain"/>
    <property type="match status" value="1"/>
</dbReference>
<evidence type="ECO:0000256" key="6">
    <source>
        <dbReference type="SAM" id="MobiDB-lite"/>
    </source>
</evidence>
<dbReference type="AlphaFoldDB" id="A0A4Y1QQF3"/>
<dbReference type="SUPFAM" id="SSF47459">
    <property type="entry name" value="HLH, helix-loop-helix DNA-binding domain"/>
    <property type="match status" value="1"/>
</dbReference>
<dbReference type="GO" id="GO:0003700">
    <property type="term" value="F:DNA-binding transcription factor activity"/>
    <property type="evidence" value="ECO:0007669"/>
    <property type="project" value="TreeGrafter"/>
</dbReference>
<gene>
    <name evidence="8" type="ORF">Prudu_002271</name>
</gene>
<dbReference type="InterPro" id="IPR054502">
    <property type="entry name" value="bHLH-TF_ACT-like_plant"/>
</dbReference>
<keyword evidence="4" id="KW-0539">Nucleus</keyword>
<feature type="compositionally biased region" description="Low complexity" evidence="6">
    <location>
        <begin position="266"/>
        <end position="275"/>
    </location>
</feature>
<dbReference type="InterPro" id="IPR025610">
    <property type="entry name" value="MYC/MYB_N"/>
</dbReference>
<comment type="subcellular location">
    <subcellularLocation>
        <location evidence="1">Nucleus</location>
    </subcellularLocation>
</comment>
<proteinExistence type="predicted"/>
<feature type="coiled-coil region" evidence="5">
    <location>
        <begin position="362"/>
        <end position="396"/>
    </location>
</feature>
<evidence type="ECO:0000256" key="1">
    <source>
        <dbReference type="ARBA" id="ARBA00004123"/>
    </source>
</evidence>
<dbReference type="Pfam" id="PF22754">
    <property type="entry name" value="bHLH-TF_ACT-like_plant"/>
    <property type="match status" value="1"/>
</dbReference>
<dbReference type="PANTHER" id="PTHR31945">
    <property type="entry name" value="TRANSCRIPTION FACTOR SCREAM2-RELATED"/>
    <property type="match status" value="1"/>
</dbReference>
<organism evidence="8">
    <name type="scientific">Prunus dulcis</name>
    <name type="common">Almond</name>
    <name type="synonym">Amygdalus dulcis</name>
    <dbReference type="NCBI Taxonomy" id="3755"/>
    <lineage>
        <taxon>Eukaryota</taxon>
        <taxon>Viridiplantae</taxon>
        <taxon>Streptophyta</taxon>
        <taxon>Embryophyta</taxon>
        <taxon>Tracheophyta</taxon>
        <taxon>Spermatophyta</taxon>
        <taxon>Magnoliopsida</taxon>
        <taxon>eudicotyledons</taxon>
        <taxon>Gunneridae</taxon>
        <taxon>Pentapetalae</taxon>
        <taxon>rosids</taxon>
        <taxon>fabids</taxon>
        <taxon>Rosales</taxon>
        <taxon>Rosaceae</taxon>
        <taxon>Amygdaloideae</taxon>
        <taxon>Amygdaleae</taxon>
        <taxon>Prunus</taxon>
    </lineage>
</organism>
<name>A0A4Y1QQF3_PRUDU</name>
<dbReference type="InterPro" id="IPR051358">
    <property type="entry name" value="TF_AMS/ICE1/BHLH6-like"/>
</dbReference>
<evidence type="ECO:0000256" key="3">
    <source>
        <dbReference type="ARBA" id="ARBA00023163"/>
    </source>
</evidence>
<feature type="region of interest" description="Disordered" evidence="6">
    <location>
        <begin position="253"/>
        <end position="321"/>
    </location>
</feature>
<dbReference type="GO" id="GO:0043565">
    <property type="term" value="F:sequence-specific DNA binding"/>
    <property type="evidence" value="ECO:0007669"/>
    <property type="project" value="TreeGrafter"/>
</dbReference>
<keyword evidence="5" id="KW-0175">Coiled coil</keyword>
<protein>
    <submittedName>
        <fullName evidence="8">Basic helix-loop-helix DNA-binding superfamily protein</fullName>
    </submittedName>
</protein>
<dbReference type="GO" id="GO:0005634">
    <property type="term" value="C:nucleus"/>
    <property type="evidence" value="ECO:0007669"/>
    <property type="project" value="UniProtKB-SubCell"/>
</dbReference>